<dbReference type="SMART" id="SM00317">
    <property type="entry name" value="SET"/>
    <property type="match status" value="1"/>
</dbReference>
<dbReference type="Proteomes" id="UP001153636">
    <property type="component" value="Chromosome 15"/>
</dbReference>
<reference evidence="2" key="1">
    <citation type="submission" date="2022-01" db="EMBL/GenBank/DDBJ databases">
        <authorList>
            <person name="King R."/>
        </authorList>
    </citation>
    <scope>NUCLEOTIDE SEQUENCE</scope>
</reference>
<dbReference type="PROSITE" id="PS50280">
    <property type="entry name" value="SET"/>
    <property type="match status" value="1"/>
</dbReference>
<dbReference type="GO" id="GO:0008757">
    <property type="term" value="F:S-adenosylmethionine-dependent methyltransferase activity"/>
    <property type="evidence" value="ECO:0007669"/>
    <property type="project" value="UniProtKB-ARBA"/>
</dbReference>
<organism evidence="2 3">
    <name type="scientific">Psylliodes chrysocephalus</name>
    <dbReference type="NCBI Taxonomy" id="3402493"/>
    <lineage>
        <taxon>Eukaryota</taxon>
        <taxon>Metazoa</taxon>
        <taxon>Ecdysozoa</taxon>
        <taxon>Arthropoda</taxon>
        <taxon>Hexapoda</taxon>
        <taxon>Insecta</taxon>
        <taxon>Pterygota</taxon>
        <taxon>Neoptera</taxon>
        <taxon>Endopterygota</taxon>
        <taxon>Coleoptera</taxon>
        <taxon>Polyphaga</taxon>
        <taxon>Cucujiformia</taxon>
        <taxon>Chrysomeloidea</taxon>
        <taxon>Chrysomelidae</taxon>
        <taxon>Galerucinae</taxon>
        <taxon>Alticini</taxon>
        <taxon>Psylliodes</taxon>
    </lineage>
</organism>
<dbReference type="Pfam" id="PF21549">
    <property type="entry name" value="PRDM2_PR"/>
    <property type="match status" value="1"/>
</dbReference>
<dbReference type="InterPro" id="IPR001214">
    <property type="entry name" value="SET_dom"/>
</dbReference>
<dbReference type="AlphaFoldDB" id="A0A9P0CQE0"/>
<evidence type="ECO:0000313" key="2">
    <source>
        <dbReference type="EMBL" id="CAH1103995.1"/>
    </source>
</evidence>
<proteinExistence type="predicted"/>
<feature type="domain" description="SET" evidence="1">
    <location>
        <begin position="14"/>
        <end position="119"/>
    </location>
</feature>
<evidence type="ECO:0000259" key="1">
    <source>
        <dbReference type="PROSITE" id="PS50280"/>
    </source>
</evidence>
<dbReference type="SUPFAM" id="SSF82199">
    <property type="entry name" value="SET domain"/>
    <property type="match status" value="1"/>
</dbReference>
<protein>
    <recommendedName>
        <fullName evidence="1">SET domain-containing protein</fullName>
    </recommendedName>
</protein>
<accession>A0A9P0CQE0</accession>
<dbReference type="Gene3D" id="2.170.270.10">
    <property type="entry name" value="SET domain"/>
    <property type="match status" value="1"/>
</dbReference>
<keyword evidence="3" id="KW-1185">Reference proteome</keyword>
<sequence>MGTPNRAKKTVPTGILEIKLSSIHGFGVFALKKIQKGVRMGPYEGNVTKVETTQGYAWKLKYSQLIDASDESNSNYLRYVNCAKNIAQQNVIAFQYRGQLYYRTCRDILEGEELLVYYGTSFAKNLGM</sequence>
<dbReference type="EMBL" id="OV651827">
    <property type="protein sequence ID" value="CAH1103995.1"/>
    <property type="molecule type" value="Genomic_DNA"/>
</dbReference>
<gene>
    <name evidence="2" type="ORF">PSYICH_LOCUS4702</name>
</gene>
<dbReference type="GO" id="GO:0008276">
    <property type="term" value="F:protein methyltransferase activity"/>
    <property type="evidence" value="ECO:0007669"/>
    <property type="project" value="UniProtKB-ARBA"/>
</dbReference>
<dbReference type="OrthoDB" id="8187426at2759"/>
<dbReference type="GO" id="GO:0008170">
    <property type="term" value="F:N-methyltransferase activity"/>
    <property type="evidence" value="ECO:0007669"/>
    <property type="project" value="UniProtKB-ARBA"/>
</dbReference>
<dbReference type="InterPro" id="IPR046341">
    <property type="entry name" value="SET_dom_sf"/>
</dbReference>
<name>A0A9P0CQE0_9CUCU</name>
<evidence type="ECO:0000313" key="3">
    <source>
        <dbReference type="Proteomes" id="UP001153636"/>
    </source>
</evidence>